<organism evidence="1 2">
    <name type="scientific">Actinacidiphila yanglinensis</name>
    <dbReference type="NCBI Taxonomy" id="310779"/>
    <lineage>
        <taxon>Bacteria</taxon>
        <taxon>Bacillati</taxon>
        <taxon>Actinomycetota</taxon>
        <taxon>Actinomycetes</taxon>
        <taxon>Kitasatosporales</taxon>
        <taxon>Streptomycetaceae</taxon>
        <taxon>Actinacidiphila</taxon>
    </lineage>
</organism>
<accession>A0A1H5Y3G4</accession>
<evidence type="ECO:0000313" key="2">
    <source>
        <dbReference type="Proteomes" id="UP000236754"/>
    </source>
</evidence>
<evidence type="ECO:0000313" key="1">
    <source>
        <dbReference type="EMBL" id="SEG18531.1"/>
    </source>
</evidence>
<gene>
    <name evidence="1" type="ORF">SAMN05216223_103542</name>
</gene>
<dbReference type="Proteomes" id="UP000236754">
    <property type="component" value="Unassembled WGS sequence"/>
</dbReference>
<dbReference type="AlphaFoldDB" id="A0A1H5Y3G4"/>
<reference evidence="1 2" key="1">
    <citation type="submission" date="2016-10" db="EMBL/GenBank/DDBJ databases">
        <authorList>
            <person name="de Groot N.N."/>
        </authorList>
    </citation>
    <scope>NUCLEOTIDE SEQUENCE [LARGE SCALE GENOMIC DNA]</scope>
    <source>
        <strain evidence="1 2">CGMCC 4.2023</strain>
    </source>
</reference>
<sequence length="96" mass="10647">MRPGIAVTNHVAEAQKIAPVVCVQNSYGLDWRRADESGLGNPASGSPLHLRLRLCSVAAQLVTTGRRRHLRFTRHWPWTDVITSAVQRLDALPNPD</sequence>
<dbReference type="EMBL" id="FNVU01000003">
    <property type="protein sequence ID" value="SEG18531.1"/>
    <property type="molecule type" value="Genomic_DNA"/>
</dbReference>
<keyword evidence="2" id="KW-1185">Reference proteome</keyword>
<protein>
    <submittedName>
        <fullName evidence="1">Transposase DDE domain group 1</fullName>
    </submittedName>
</protein>
<name>A0A1H5Y3G4_9ACTN</name>
<proteinExistence type="predicted"/>